<sequence>MGGILRGGRCFDAQIHPPMNSPVFAAAQRLGCEKLPSFAKEDACIDIASSKDSKDSQASDATVPGDPGRPPVNAGGGAKSAGAQPPKQAAEGRASGDIFTAPLVSELQEVPDPAEGSRPKKRIRSVAPAVEGDSFVARGQAPKARKEYSAWTEGEEQRLLEGFKKYGKQWSMISKCCGLRHRNGMQIKDKWRILKKNGLVHDPDDDGEEEGSPS</sequence>
<feature type="domain" description="HTH myb-type" evidence="4">
    <location>
        <begin position="150"/>
        <end position="199"/>
    </location>
</feature>
<dbReference type="PROSITE" id="PS50090">
    <property type="entry name" value="MYB_LIKE"/>
    <property type="match status" value="1"/>
</dbReference>
<dbReference type="EMBL" id="CAJNIZ010016814">
    <property type="protein sequence ID" value="CAE7390055.1"/>
    <property type="molecule type" value="Genomic_DNA"/>
</dbReference>
<dbReference type="InterPro" id="IPR017930">
    <property type="entry name" value="Myb_dom"/>
</dbReference>
<evidence type="ECO:0000313" key="6">
    <source>
        <dbReference type="Proteomes" id="UP000649617"/>
    </source>
</evidence>
<protein>
    <recommendedName>
        <fullName evidence="7">Myb-like domain-containing protein</fullName>
    </recommendedName>
</protein>
<proteinExistence type="predicted"/>
<evidence type="ECO:0008006" key="7">
    <source>
        <dbReference type="Google" id="ProtNLM"/>
    </source>
</evidence>
<gene>
    <name evidence="5" type="ORF">SPIL2461_LOCUS9562</name>
</gene>
<dbReference type="SUPFAM" id="SSF46689">
    <property type="entry name" value="Homeodomain-like"/>
    <property type="match status" value="1"/>
</dbReference>
<feature type="region of interest" description="Disordered" evidence="2">
    <location>
        <begin position="48"/>
        <end position="126"/>
    </location>
</feature>
<evidence type="ECO:0000313" key="5">
    <source>
        <dbReference type="EMBL" id="CAE7390055.1"/>
    </source>
</evidence>
<dbReference type="PANTHER" id="PTHR46734:SF1">
    <property type="entry name" value="TELOMERIC REPEAT-BINDING FACTOR 1"/>
    <property type="match status" value="1"/>
</dbReference>
<evidence type="ECO:0000259" key="4">
    <source>
        <dbReference type="PROSITE" id="PS51294"/>
    </source>
</evidence>
<dbReference type="Gene3D" id="1.10.10.60">
    <property type="entry name" value="Homeodomain-like"/>
    <property type="match status" value="1"/>
</dbReference>
<accession>A0A812Q383</accession>
<keyword evidence="6" id="KW-1185">Reference proteome</keyword>
<dbReference type="Proteomes" id="UP000649617">
    <property type="component" value="Unassembled WGS sequence"/>
</dbReference>
<evidence type="ECO:0000259" key="3">
    <source>
        <dbReference type="PROSITE" id="PS50090"/>
    </source>
</evidence>
<dbReference type="PANTHER" id="PTHR46734">
    <property type="entry name" value="TELOMERIC REPEAT-BINDING FACTOR 1 TERF1"/>
    <property type="match status" value="1"/>
</dbReference>
<dbReference type="OrthoDB" id="2143914at2759"/>
<evidence type="ECO:0000256" key="2">
    <source>
        <dbReference type="SAM" id="MobiDB-lite"/>
    </source>
</evidence>
<organism evidence="5 6">
    <name type="scientific">Symbiodinium pilosum</name>
    <name type="common">Dinoflagellate</name>
    <dbReference type="NCBI Taxonomy" id="2952"/>
    <lineage>
        <taxon>Eukaryota</taxon>
        <taxon>Sar</taxon>
        <taxon>Alveolata</taxon>
        <taxon>Dinophyceae</taxon>
        <taxon>Suessiales</taxon>
        <taxon>Symbiodiniaceae</taxon>
        <taxon>Symbiodinium</taxon>
    </lineage>
</organism>
<feature type="compositionally biased region" description="Basic and acidic residues" evidence="2">
    <location>
        <begin position="48"/>
        <end position="57"/>
    </location>
</feature>
<reference evidence="5" key="1">
    <citation type="submission" date="2021-02" db="EMBL/GenBank/DDBJ databases">
        <authorList>
            <person name="Dougan E. K."/>
            <person name="Rhodes N."/>
            <person name="Thang M."/>
            <person name="Chan C."/>
        </authorList>
    </citation>
    <scope>NUCLEOTIDE SEQUENCE</scope>
</reference>
<dbReference type="CDD" id="cd11660">
    <property type="entry name" value="SANT_TRF"/>
    <property type="match status" value="1"/>
</dbReference>
<dbReference type="SMART" id="SM00717">
    <property type="entry name" value="SANT"/>
    <property type="match status" value="1"/>
</dbReference>
<dbReference type="Pfam" id="PF00249">
    <property type="entry name" value="Myb_DNA-binding"/>
    <property type="match status" value="1"/>
</dbReference>
<evidence type="ECO:0000256" key="1">
    <source>
        <dbReference type="ARBA" id="ARBA00023242"/>
    </source>
</evidence>
<dbReference type="InterPro" id="IPR009057">
    <property type="entry name" value="Homeodomain-like_sf"/>
</dbReference>
<dbReference type="AlphaFoldDB" id="A0A812Q383"/>
<dbReference type="InterPro" id="IPR052450">
    <property type="entry name" value="TRBD-Containing_Protein"/>
</dbReference>
<dbReference type="InterPro" id="IPR001005">
    <property type="entry name" value="SANT/Myb"/>
</dbReference>
<name>A0A812Q383_SYMPI</name>
<comment type="caution">
    <text evidence="5">The sequence shown here is derived from an EMBL/GenBank/DDBJ whole genome shotgun (WGS) entry which is preliminary data.</text>
</comment>
<feature type="domain" description="Myb-like" evidence="3">
    <location>
        <begin position="143"/>
        <end position="195"/>
    </location>
</feature>
<keyword evidence="1" id="KW-0539">Nucleus</keyword>
<dbReference type="PROSITE" id="PS51294">
    <property type="entry name" value="HTH_MYB"/>
    <property type="match status" value="1"/>
</dbReference>